<name>A0ABD2VV10_9HYME</name>
<proteinExistence type="predicted"/>
<organism evidence="1 2">
    <name type="scientific">Trichogramma kaykai</name>
    <dbReference type="NCBI Taxonomy" id="54128"/>
    <lineage>
        <taxon>Eukaryota</taxon>
        <taxon>Metazoa</taxon>
        <taxon>Ecdysozoa</taxon>
        <taxon>Arthropoda</taxon>
        <taxon>Hexapoda</taxon>
        <taxon>Insecta</taxon>
        <taxon>Pterygota</taxon>
        <taxon>Neoptera</taxon>
        <taxon>Endopterygota</taxon>
        <taxon>Hymenoptera</taxon>
        <taxon>Apocrita</taxon>
        <taxon>Proctotrupomorpha</taxon>
        <taxon>Chalcidoidea</taxon>
        <taxon>Trichogrammatidae</taxon>
        <taxon>Trichogramma</taxon>
    </lineage>
</organism>
<dbReference type="InterPro" id="IPR038765">
    <property type="entry name" value="Papain-like_cys_pep_sf"/>
</dbReference>
<comment type="caution">
    <text evidence="1">The sequence shown here is derived from an EMBL/GenBank/DDBJ whole genome shotgun (WGS) entry which is preliminary data.</text>
</comment>
<dbReference type="Gene3D" id="3.40.395.10">
    <property type="entry name" value="Adenoviral Proteinase, Chain A"/>
    <property type="match status" value="1"/>
</dbReference>
<sequence>MSHDHETLLQAVRANNYAQWLSNDDISAVLTLHYDIQEFRVVGHEQLLLSIVEIFQANAEPTLLPIVINKGGVHWTCIVLERCGGRFFAYHQDSQAKYLSQRLRRLLGLKDFTVFDACKEQQPSEDQDNCGIWVLLNIASILAMLQNQAPENRMTTASRAQRASKELSDALQVCNCNELNSYLGQFARLPRAMSSLTKPNQHHQLYIYLSEVELGRISETIWCLKFIMKSIFNDNLYRKRFIKWWLVNHRFIFIKPVYIIYYLPHMIEAYKHSEKNNSLPKASVNKSLLLHAAQFEKDLETFKLDKTNFEIECFFRMFFIGRPLQTSSLSRSNWNHLQLLPQRS</sequence>
<dbReference type="AlphaFoldDB" id="A0ABD2VV10"/>
<dbReference type="Proteomes" id="UP001627154">
    <property type="component" value="Unassembled WGS sequence"/>
</dbReference>
<evidence type="ECO:0000313" key="2">
    <source>
        <dbReference type="Proteomes" id="UP001627154"/>
    </source>
</evidence>
<dbReference type="EMBL" id="JBJJXI010000173">
    <property type="protein sequence ID" value="KAL3384429.1"/>
    <property type="molecule type" value="Genomic_DNA"/>
</dbReference>
<accession>A0ABD2VV10</accession>
<evidence type="ECO:0000313" key="1">
    <source>
        <dbReference type="EMBL" id="KAL3384429.1"/>
    </source>
</evidence>
<reference evidence="1 2" key="1">
    <citation type="journal article" date="2024" name="bioRxiv">
        <title>A reference genome for Trichogramma kaykai: A tiny desert-dwelling parasitoid wasp with competing sex-ratio distorters.</title>
        <authorList>
            <person name="Culotta J."/>
            <person name="Lindsey A.R."/>
        </authorList>
    </citation>
    <scope>NUCLEOTIDE SEQUENCE [LARGE SCALE GENOMIC DNA]</scope>
    <source>
        <strain evidence="1 2">KSX58</strain>
    </source>
</reference>
<dbReference type="SUPFAM" id="SSF54001">
    <property type="entry name" value="Cysteine proteinases"/>
    <property type="match status" value="1"/>
</dbReference>
<protein>
    <recommendedName>
        <fullName evidence="3">Ubiquitin-like protease family profile domain-containing protein</fullName>
    </recommendedName>
</protein>
<evidence type="ECO:0008006" key="3">
    <source>
        <dbReference type="Google" id="ProtNLM"/>
    </source>
</evidence>
<keyword evidence="2" id="KW-1185">Reference proteome</keyword>
<gene>
    <name evidence="1" type="ORF">TKK_019824</name>
</gene>